<reference evidence="1 2" key="1">
    <citation type="submission" date="2018-08" db="EMBL/GenBank/DDBJ databases">
        <title>The multiple taxonomic identification of Sphingomonas gilva.</title>
        <authorList>
            <person name="Zhu D."/>
            <person name="Zheng S."/>
        </authorList>
    </citation>
    <scope>NUCLEOTIDE SEQUENCE [LARGE SCALE GENOMIC DNA]</scope>
    <source>
        <strain evidence="1 2">ZDH117</strain>
    </source>
</reference>
<evidence type="ECO:0000313" key="1">
    <source>
        <dbReference type="EMBL" id="RHW19495.1"/>
    </source>
</evidence>
<dbReference type="SUPFAM" id="SSF56935">
    <property type="entry name" value="Porins"/>
    <property type="match status" value="1"/>
</dbReference>
<name>A0A396S7V9_9SPHN</name>
<dbReference type="AlphaFoldDB" id="A0A396S7V9"/>
<evidence type="ECO:0008006" key="3">
    <source>
        <dbReference type="Google" id="ProtNLM"/>
    </source>
</evidence>
<dbReference type="EMBL" id="QWLV01000001">
    <property type="protein sequence ID" value="RHW19495.1"/>
    <property type="molecule type" value="Genomic_DNA"/>
</dbReference>
<sequence length="380" mass="41314">MDHGGMAISGMGSGTARLPAAEPMEGLHIDAGDWALMAHGYLWGMYTDQGGPRGDEGAYVQSMAMLTGERALGDGARLQLKSMFSLEPLMGRRGYPNLFATGETAFGEKLVDRQHPHDLFMELAARIDVDVAPDTSLFVYGGPVGEPALGPSAFMHRGSARWNPDSPITHHWFDSTHITYGVVTAGLAAKRFQIEASAFRGREPDEERWDIETPRLDSWSVRATWLPTENLAIQASYGRLESPEALHPDEDEGRLTASASYTRGPLAATLAWSAKNRIPGDTLHAWLAEATYDLSDRHSLFGRFELTDNDELFDHDDPLGDRTYRVGKGTLGYAHRLPIDGPLGVAVGGAASLYTKPEALDAAYGETPVSLVGFVKVTLE</sequence>
<evidence type="ECO:0000313" key="2">
    <source>
        <dbReference type="Proteomes" id="UP000266693"/>
    </source>
</evidence>
<keyword evidence="2" id="KW-1185">Reference proteome</keyword>
<dbReference type="Proteomes" id="UP000266693">
    <property type="component" value="Unassembled WGS sequence"/>
</dbReference>
<dbReference type="OrthoDB" id="5490906at2"/>
<proteinExistence type="predicted"/>
<accession>A0A396S7V9</accession>
<organism evidence="1 2">
    <name type="scientific">Sphingomonas gilva</name>
    <dbReference type="NCBI Taxonomy" id="2305907"/>
    <lineage>
        <taxon>Bacteria</taxon>
        <taxon>Pseudomonadati</taxon>
        <taxon>Pseudomonadota</taxon>
        <taxon>Alphaproteobacteria</taxon>
        <taxon>Sphingomonadales</taxon>
        <taxon>Sphingomonadaceae</taxon>
        <taxon>Sphingomonas</taxon>
    </lineage>
</organism>
<gene>
    <name evidence="1" type="ORF">D1610_04565</name>
</gene>
<protein>
    <recommendedName>
        <fullName evidence="3">TonB-dependent receptor</fullName>
    </recommendedName>
</protein>
<comment type="caution">
    <text evidence="1">The sequence shown here is derived from an EMBL/GenBank/DDBJ whole genome shotgun (WGS) entry which is preliminary data.</text>
</comment>